<dbReference type="RefSeq" id="WP_008418538.1">
    <property type="nucleotide sequence ID" value="NC_014297.1"/>
</dbReference>
<dbReference type="PANTHER" id="PTHR43433">
    <property type="entry name" value="HYDROLASE, ALPHA/BETA FOLD FAMILY PROTEIN"/>
    <property type="match status" value="1"/>
</dbReference>
<dbReference type="Proteomes" id="UP000011645">
    <property type="component" value="Unassembled WGS sequence"/>
</dbReference>
<dbReference type="GeneID" id="9418169"/>
<protein>
    <submittedName>
        <fullName evidence="2">Alpha/beta hydrolase fold protein</fullName>
    </submittedName>
</protein>
<dbReference type="AlphaFoldDB" id="D8J5V7"/>
<keyword evidence="2" id="KW-0378">Hydrolase</keyword>
<dbReference type="Pfam" id="PF00561">
    <property type="entry name" value="Abhydrolase_1"/>
    <property type="match status" value="1"/>
</dbReference>
<organism evidence="2 4">
    <name type="scientific">Halalkalicoccus jeotgali (strain DSM 18796 / CECT 7217 / JCM 14584 / KCTC 4019 / B3)</name>
    <dbReference type="NCBI Taxonomy" id="795797"/>
    <lineage>
        <taxon>Archaea</taxon>
        <taxon>Methanobacteriati</taxon>
        <taxon>Methanobacteriota</taxon>
        <taxon>Stenosarchaea group</taxon>
        <taxon>Halobacteria</taxon>
        <taxon>Halobacteriales</taxon>
        <taxon>Halococcaceae</taxon>
        <taxon>Halalkalicoccus</taxon>
    </lineage>
</organism>
<dbReference type="Gene3D" id="3.40.50.1820">
    <property type="entry name" value="alpha/beta hydrolase"/>
    <property type="match status" value="1"/>
</dbReference>
<dbReference type="InterPro" id="IPR000073">
    <property type="entry name" value="AB_hydrolase_1"/>
</dbReference>
<dbReference type="PRINTS" id="PR00111">
    <property type="entry name" value="ABHYDROLASE"/>
</dbReference>
<evidence type="ECO:0000259" key="1">
    <source>
        <dbReference type="Pfam" id="PF00561"/>
    </source>
</evidence>
<gene>
    <name evidence="2" type="ordered locus">HacjB3_01850</name>
    <name evidence="3" type="ORF">C497_17467</name>
</gene>
<dbReference type="STRING" id="795797.HacjB3_01850"/>
<dbReference type="OrthoDB" id="7466at2157"/>
<evidence type="ECO:0000313" key="4">
    <source>
        <dbReference type="Proteomes" id="UP000000390"/>
    </source>
</evidence>
<dbReference type="PATRIC" id="fig|795797.18.peg.375"/>
<name>D8J5V7_HALJB</name>
<keyword evidence="5" id="KW-1185">Reference proteome</keyword>
<dbReference type="Proteomes" id="UP000000390">
    <property type="component" value="Chromosome"/>
</dbReference>
<dbReference type="PANTHER" id="PTHR43433:SF5">
    <property type="entry name" value="AB HYDROLASE-1 DOMAIN-CONTAINING PROTEIN"/>
    <property type="match status" value="1"/>
</dbReference>
<accession>D8J5V7</accession>
<reference evidence="3 5" key="2">
    <citation type="journal article" date="2014" name="PLoS Genet.">
        <title>Phylogenetically driven sequencing of extremely halophilic archaea reveals strategies for static and dynamic osmo-response.</title>
        <authorList>
            <person name="Becker E.A."/>
            <person name="Seitzer P.M."/>
            <person name="Tritt A."/>
            <person name="Larsen D."/>
            <person name="Krusor M."/>
            <person name="Yao A.I."/>
            <person name="Wu D."/>
            <person name="Madern D."/>
            <person name="Eisen J.A."/>
            <person name="Darling A.E."/>
            <person name="Facciotti M.T."/>
        </authorList>
    </citation>
    <scope>NUCLEOTIDE SEQUENCE [LARGE SCALE GENOMIC DNA]</scope>
    <source>
        <strain evidence="3">B3</strain>
        <strain evidence="5">DSM 18796 / CECT 7217 / JCM 14584 / KCTC 4019 / B3</strain>
    </source>
</reference>
<dbReference type="EMBL" id="CP002062">
    <property type="protein sequence ID" value="ADJ13763.1"/>
    <property type="molecule type" value="Genomic_DNA"/>
</dbReference>
<reference evidence="2 4" key="1">
    <citation type="journal article" date="2010" name="J. Bacteriol.">
        <title>Complete genome sequence of Halalkalicoccus jeotgali B3(T), an extremely halophilic archaeon.</title>
        <authorList>
            <person name="Roh S.W."/>
            <person name="Nam Y.D."/>
            <person name="Nam S.H."/>
            <person name="Choi S.H."/>
            <person name="Park H.S."/>
            <person name="Bae J.W."/>
        </authorList>
    </citation>
    <scope>NUCLEOTIDE SEQUENCE [LARGE SCALE GENOMIC DNA]</scope>
    <source>
        <strain evidence="2">B3</strain>
        <strain evidence="4">DSM 18796 / CECT 7217 / JCM 14584 / KCTC 4019 / B3</strain>
    </source>
</reference>
<evidence type="ECO:0000313" key="5">
    <source>
        <dbReference type="Proteomes" id="UP000011645"/>
    </source>
</evidence>
<dbReference type="InterPro" id="IPR029058">
    <property type="entry name" value="AB_hydrolase_fold"/>
</dbReference>
<dbReference type="InterPro" id="IPR050471">
    <property type="entry name" value="AB_hydrolase"/>
</dbReference>
<dbReference type="KEGG" id="hje:HacjB3_01850"/>
<dbReference type="EMBL" id="AOHV01000042">
    <property type="protein sequence ID" value="ELY34191.1"/>
    <property type="molecule type" value="Genomic_DNA"/>
</dbReference>
<dbReference type="GO" id="GO:0016787">
    <property type="term" value="F:hydrolase activity"/>
    <property type="evidence" value="ECO:0007669"/>
    <property type="project" value="UniProtKB-KW"/>
</dbReference>
<evidence type="ECO:0000313" key="3">
    <source>
        <dbReference type="EMBL" id="ELY34191.1"/>
    </source>
</evidence>
<dbReference type="SUPFAM" id="SSF53474">
    <property type="entry name" value="alpha/beta-Hydrolases"/>
    <property type="match status" value="1"/>
</dbReference>
<dbReference type="HOGENOM" id="CLU_020336_33_0_2"/>
<dbReference type="eggNOG" id="arCOG01648">
    <property type="taxonomic scope" value="Archaea"/>
</dbReference>
<evidence type="ECO:0000313" key="2">
    <source>
        <dbReference type="EMBL" id="ADJ13763.1"/>
    </source>
</evidence>
<proteinExistence type="predicted"/>
<feature type="domain" description="AB hydrolase-1" evidence="1">
    <location>
        <begin position="92"/>
        <end position="255"/>
    </location>
</feature>
<sequence length="269" mass="29569">MDRGATGRFSEEVPYARVGDGPRVLVVLPGVTDALFDGTYSRVAVRFLRRYYHRFGNEYTVYVISRPRGLAAGTTIRDMADDYATLIGREFDAATVWGLSMGGCIAQRLAAEHPERVEELVLMATGARLSEAGRALVDELRRRAYDNEWGAIRAKLAAETYSDWRGLFYPPAIASVGRLTHPRPAVASDAWTSFEALLDYDGRGGLRRIEARTLVLGGGDDRLFPPPILGETADAIPEAELDVIDGAGHGVFLTHKPTVERRMLVFLGV</sequence>